<evidence type="ECO:0000256" key="3">
    <source>
        <dbReference type="ARBA" id="ARBA00022723"/>
    </source>
</evidence>
<evidence type="ECO:0000256" key="4">
    <source>
        <dbReference type="ARBA" id="ARBA00022759"/>
    </source>
</evidence>
<evidence type="ECO:0000313" key="10">
    <source>
        <dbReference type="EMBL" id="ARQ98367.1"/>
    </source>
</evidence>
<keyword evidence="8 9" id="KW-0234">DNA repair</keyword>
<dbReference type="FunFam" id="3.20.20.150:FF:000001">
    <property type="entry name" value="Probable endonuclease 4"/>
    <property type="match status" value="1"/>
</dbReference>
<dbReference type="PANTHER" id="PTHR21445:SF0">
    <property type="entry name" value="APURINIC-APYRIMIDINIC ENDONUCLEASE"/>
    <property type="match status" value="1"/>
</dbReference>
<dbReference type="NCBIfam" id="NF002199">
    <property type="entry name" value="PRK01060.1-4"/>
    <property type="match status" value="1"/>
</dbReference>
<evidence type="ECO:0000256" key="1">
    <source>
        <dbReference type="ARBA" id="ARBA00005340"/>
    </source>
</evidence>
<comment type="catalytic activity">
    <reaction evidence="9">
        <text>Endonucleolytic cleavage to 5'-phosphooligonucleotide end-products.</text>
        <dbReference type="EC" id="3.1.21.2"/>
    </reaction>
</comment>
<gene>
    <name evidence="9 10" type="primary">nfo</name>
    <name evidence="10" type="ORF">CIGN_0023</name>
</gene>
<organism evidence="10 11">
    <name type="scientific">Campylobacter devanensis</name>
    <dbReference type="NCBI Taxonomy" id="3161138"/>
    <lineage>
        <taxon>Bacteria</taxon>
        <taxon>Pseudomonadati</taxon>
        <taxon>Campylobacterota</taxon>
        <taxon>Epsilonproteobacteria</taxon>
        <taxon>Campylobacterales</taxon>
        <taxon>Campylobacteraceae</taxon>
        <taxon>Campylobacter</taxon>
    </lineage>
</organism>
<comment type="cofactor">
    <cofactor evidence="9">
        <name>Zn(2+)</name>
        <dbReference type="ChEBI" id="CHEBI:29105"/>
    </cofactor>
    <text evidence="9">Binds 3 Zn(2+) ions.</text>
</comment>
<feature type="binding site" evidence="9">
    <location>
        <position position="145"/>
    </location>
    <ligand>
        <name>Zn(2+)</name>
        <dbReference type="ChEBI" id="CHEBI:29105"/>
        <label>1</label>
    </ligand>
</feature>
<evidence type="ECO:0000256" key="9">
    <source>
        <dbReference type="HAMAP-Rule" id="MF_00152"/>
    </source>
</evidence>
<name>A0A1X9SQ39_9BACT</name>
<feature type="binding site" evidence="9">
    <location>
        <position position="229"/>
    </location>
    <ligand>
        <name>Zn(2+)</name>
        <dbReference type="ChEBI" id="CHEBI:29105"/>
        <label>3</label>
    </ligand>
</feature>
<keyword evidence="3 9" id="KW-0479">Metal-binding</keyword>
<accession>A0A1X9SQ39</accession>
<dbReference type="GO" id="GO:0008833">
    <property type="term" value="F:deoxyribonuclease IV (phage-T4-induced) activity"/>
    <property type="evidence" value="ECO:0007669"/>
    <property type="project" value="UniProtKB-UniRule"/>
</dbReference>
<protein>
    <recommendedName>
        <fullName evidence="9">Probable endonuclease 4</fullName>
        <ecNumber evidence="9">3.1.21.2</ecNumber>
    </recommendedName>
    <alternativeName>
        <fullName evidence="9">Endodeoxyribonuclease IV</fullName>
    </alternativeName>
    <alternativeName>
        <fullName evidence="9">Endonuclease IV</fullName>
    </alternativeName>
</protein>
<keyword evidence="11" id="KW-1185">Reference proteome</keyword>
<proteinExistence type="inferred from homology"/>
<dbReference type="GO" id="GO:0008081">
    <property type="term" value="F:phosphoric diester hydrolase activity"/>
    <property type="evidence" value="ECO:0007669"/>
    <property type="project" value="TreeGrafter"/>
</dbReference>
<dbReference type="STRING" id="1660064.CIGN_0023"/>
<dbReference type="PROSITE" id="PS00730">
    <property type="entry name" value="AP_NUCLEASE_F2_2"/>
    <property type="match status" value="1"/>
</dbReference>
<dbReference type="GO" id="GO:0006284">
    <property type="term" value="P:base-excision repair"/>
    <property type="evidence" value="ECO:0007669"/>
    <property type="project" value="TreeGrafter"/>
</dbReference>
<dbReference type="HAMAP" id="MF_00152">
    <property type="entry name" value="Nfo"/>
    <property type="match status" value="1"/>
</dbReference>
<dbReference type="SMART" id="SM00518">
    <property type="entry name" value="AP2Ec"/>
    <property type="match status" value="1"/>
</dbReference>
<dbReference type="InterPro" id="IPR001719">
    <property type="entry name" value="AP_endonuc_2"/>
</dbReference>
<feature type="binding site" evidence="9">
    <location>
        <position position="145"/>
    </location>
    <ligand>
        <name>Zn(2+)</name>
        <dbReference type="ChEBI" id="CHEBI:29105"/>
        <label>2</label>
    </ligand>
</feature>
<reference evidence="10 11" key="1">
    <citation type="journal article" date="2017" name="Genome Biol. Evol.">
        <title>Comparative Genomic Analysis Identifies a Campylobacter Clade Deficient in Selenium Metabolism.</title>
        <authorList>
            <person name="Miller W.G."/>
            <person name="Yee E."/>
            <person name="Lopes B.S."/>
            <person name="Chapman M.H."/>
            <person name="Huynh S."/>
            <person name="Bono J.L."/>
            <person name="Parker C.T."/>
            <person name="Strachan N.J.C."/>
            <person name="Forbes K.J."/>
        </authorList>
    </citation>
    <scope>NUCLEOTIDE SEQUENCE [LARGE SCALE GENOMIC DNA]</scope>
    <source>
        <strain evidence="10 11">NCTC 13003</strain>
    </source>
</reference>
<dbReference type="GO" id="GO:0003677">
    <property type="term" value="F:DNA binding"/>
    <property type="evidence" value="ECO:0007669"/>
    <property type="project" value="InterPro"/>
</dbReference>
<keyword evidence="5 9" id="KW-0227">DNA damage</keyword>
<keyword evidence="2 9" id="KW-0540">Nuclease</keyword>
<feature type="binding site" evidence="9">
    <location>
        <position position="216"/>
    </location>
    <ligand>
        <name>Zn(2+)</name>
        <dbReference type="ChEBI" id="CHEBI:29105"/>
        <label>2</label>
    </ligand>
</feature>
<evidence type="ECO:0000256" key="6">
    <source>
        <dbReference type="ARBA" id="ARBA00022801"/>
    </source>
</evidence>
<dbReference type="NCBIfam" id="TIGR00587">
    <property type="entry name" value="nfo"/>
    <property type="match status" value="1"/>
</dbReference>
<dbReference type="InterPro" id="IPR013022">
    <property type="entry name" value="Xyl_isomerase-like_TIM-brl"/>
</dbReference>
<comment type="similarity">
    <text evidence="1 9">Belongs to the AP endonuclease 2 family.</text>
</comment>
<dbReference type="PANTHER" id="PTHR21445">
    <property type="entry name" value="ENDONUCLEASE IV ENDODEOXYRIBONUCLEASE IV"/>
    <property type="match status" value="1"/>
</dbReference>
<dbReference type="KEGG" id="cdev:CIGN_0023"/>
<feature type="binding site" evidence="9">
    <location>
        <position position="109"/>
    </location>
    <ligand>
        <name>Zn(2+)</name>
        <dbReference type="ChEBI" id="CHEBI:29105"/>
        <label>1</label>
    </ligand>
</feature>
<dbReference type="OrthoDB" id="9805666at2"/>
<keyword evidence="4 9" id="KW-0255">Endonuclease</keyword>
<keyword evidence="7 9" id="KW-0862">Zinc</keyword>
<feature type="binding site" evidence="9">
    <location>
        <position position="231"/>
    </location>
    <ligand>
        <name>Zn(2+)</name>
        <dbReference type="ChEBI" id="CHEBI:29105"/>
        <label>3</label>
    </ligand>
</feature>
<dbReference type="EMBL" id="CP018788">
    <property type="protein sequence ID" value="ARQ98367.1"/>
    <property type="molecule type" value="Genomic_DNA"/>
</dbReference>
<dbReference type="InterPro" id="IPR036237">
    <property type="entry name" value="Xyl_isomerase-like_sf"/>
</dbReference>
<dbReference type="GO" id="GO:0003906">
    <property type="term" value="F:DNA-(apurinic or apyrimidinic site) endonuclease activity"/>
    <property type="evidence" value="ECO:0007669"/>
    <property type="project" value="TreeGrafter"/>
</dbReference>
<feature type="binding site" evidence="9">
    <location>
        <position position="182"/>
    </location>
    <ligand>
        <name>Zn(2+)</name>
        <dbReference type="ChEBI" id="CHEBI:29105"/>
        <label>3</label>
    </ligand>
</feature>
<dbReference type="GO" id="GO:0008270">
    <property type="term" value="F:zinc ion binding"/>
    <property type="evidence" value="ECO:0007669"/>
    <property type="project" value="UniProtKB-UniRule"/>
</dbReference>
<dbReference type="InterPro" id="IPR018246">
    <property type="entry name" value="AP_endonuc_F2_Zn_BS"/>
</dbReference>
<comment type="function">
    <text evidence="9">Endonuclease IV plays a role in DNA repair. It cleaves phosphodiester bonds at apurinic or apyrimidinic (AP) sites, generating a 3'-hydroxyl group and a 5'-terminal sugar phosphate.</text>
</comment>
<dbReference type="Gene3D" id="3.20.20.150">
    <property type="entry name" value="Divalent-metal-dependent TIM barrel enzymes"/>
    <property type="match status" value="1"/>
</dbReference>
<dbReference type="EC" id="3.1.21.2" evidence="9"/>
<evidence type="ECO:0000256" key="8">
    <source>
        <dbReference type="ARBA" id="ARBA00023204"/>
    </source>
</evidence>
<dbReference type="SUPFAM" id="SSF51658">
    <property type="entry name" value="Xylose isomerase-like"/>
    <property type="match status" value="1"/>
</dbReference>
<feature type="binding site" evidence="9">
    <location>
        <position position="179"/>
    </location>
    <ligand>
        <name>Zn(2+)</name>
        <dbReference type="ChEBI" id="CHEBI:29105"/>
        <label>2</label>
    </ligand>
</feature>
<feature type="binding site" evidence="9">
    <location>
        <position position="261"/>
    </location>
    <ligand>
        <name>Zn(2+)</name>
        <dbReference type="ChEBI" id="CHEBI:29105"/>
        <label>2</label>
    </ligand>
</feature>
<dbReference type="Pfam" id="PF01261">
    <property type="entry name" value="AP_endonuc_2"/>
    <property type="match status" value="1"/>
</dbReference>
<dbReference type="PROSITE" id="PS00731">
    <property type="entry name" value="AP_NUCLEASE_F2_3"/>
    <property type="match status" value="1"/>
</dbReference>
<evidence type="ECO:0000313" key="11">
    <source>
        <dbReference type="Proteomes" id="UP000194309"/>
    </source>
</evidence>
<dbReference type="AlphaFoldDB" id="A0A1X9SQ39"/>
<feature type="binding site" evidence="9">
    <location>
        <position position="69"/>
    </location>
    <ligand>
        <name>Zn(2+)</name>
        <dbReference type="ChEBI" id="CHEBI:29105"/>
        <label>1</label>
    </ligand>
</feature>
<dbReference type="Proteomes" id="UP000194309">
    <property type="component" value="Chromosome"/>
</dbReference>
<sequence length="280" mass="30954">MKRIGAHVSASGGVANAPKNAANIGADAFALFVKNQRQWSAKPLTQSDISQFKANLVSANIKPSCILAHNSYLVNLGHPDESARAKSFYSFLDEIERCESLGIELINFHPGSHLKQISEDECLELIAKEMNSLLERSSNIKLVIENTAGQGSNLGYKFEHLAALIAMSKDPSRVGVCIDTCHLFASGYDIKDEQSYTKTMAEFDKIVGFKYLSGMHINDSKGALGSRKDRHDSLGVGLIGEQAFRCIMKDNRIDEIPLILETIDETIWADEIKMLRDFTK</sequence>
<dbReference type="CDD" id="cd00019">
    <property type="entry name" value="AP2Ec"/>
    <property type="match status" value="1"/>
</dbReference>
<evidence type="ECO:0000256" key="7">
    <source>
        <dbReference type="ARBA" id="ARBA00022833"/>
    </source>
</evidence>
<dbReference type="PROSITE" id="PS51432">
    <property type="entry name" value="AP_NUCLEASE_F2_4"/>
    <property type="match status" value="1"/>
</dbReference>
<accession>A0A381D7A3</accession>
<evidence type="ECO:0000256" key="2">
    <source>
        <dbReference type="ARBA" id="ARBA00022722"/>
    </source>
</evidence>
<keyword evidence="6 9" id="KW-0378">Hydrolase</keyword>
<evidence type="ECO:0000256" key="5">
    <source>
        <dbReference type="ARBA" id="ARBA00022763"/>
    </source>
</evidence>